<feature type="region of interest" description="Disordered" evidence="1">
    <location>
        <begin position="1"/>
        <end position="33"/>
    </location>
</feature>
<dbReference type="InterPro" id="IPR045627">
    <property type="entry name" value="FBXL18_LRR"/>
</dbReference>
<sequence>MPAKKRGRGGHCGRKVEGAARVKPPRPVDLQKEPGALMSLPDRVLTAILGLLDWHHRMNMQSLCRRLKKLVNDGPWLHSARFTLNDLPRVFTAVMAELRPDAIAELDVSHYVLANSQRLAEGIRLCKNLVVLRCVHSRLQPATLFRLVRDNLPRLETLYWSVLEEPKDEFPSAPSDRHRKRSAAPATLTRMYVEAISEPASIAFVETAVKSCASLRSLHFHERESVYPGSGIACRILYAFRSGTLDDFDDITYTCEHAPSFLSLPACPFSWSDNLVEDFSKSVEVYKNVTLKLRPARSCNCVILAELGSTFCIKSHKQLTVLIAERGKETISRLIRATHSGTCRHLKALTLMALTEAADMFKHQNIRNQAALCNFIRSCVALTELNLSLFHFSEDFNCCSVIATGGLDNLRSLALVTCALCNPRRLQLLSRASFKLRELDVRSGLDRKDCDVCRLEDTCNDESLASLRLLRHLTRLTLCELDHTRTLNFLVGCGSLQELRLRNMGMWLPGCHQDMSPIADLWTQLRTLKLESNYFSIDFTFLKNVPAAPNLTRLCLETIIRKDSVEELLPSKLKPICPAADVIHLHVGYVEEDLEDDAFVLSTPFIRGDKVEGDTDELLTSPVDKVWLCNCLNCIGAVKQYGIT</sequence>
<dbReference type="Proteomes" id="UP001321473">
    <property type="component" value="Unassembled WGS sequence"/>
</dbReference>
<dbReference type="SUPFAM" id="SSF52047">
    <property type="entry name" value="RNI-like"/>
    <property type="match status" value="1"/>
</dbReference>
<gene>
    <name evidence="3" type="ORF">V5799_033235</name>
</gene>
<organism evidence="3 4">
    <name type="scientific">Amblyomma americanum</name>
    <name type="common">Lone star tick</name>
    <dbReference type="NCBI Taxonomy" id="6943"/>
    <lineage>
        <taxon>Eukaryota</taxon>
        <taxon>Metazoa</taxon>
        <taxon>Ecdysozoa</taxon>
        <taxon>Arthropoda</taxon>
        <taxon>Chelicerata</taxon>
        <taxon>Arachnida</taxon>
        <taxon>Acari</taxon>
        <taxon>Parasitiformes</taxon>
        <taxon>Ixodida</taxon>
        <taxon>Ixodoidea</taxon>
        <taxon>Ixodidae</taxon>
        <taxon>Amblyomminae</taxon>
        <taxon>Amblyomma</taxon>
    </lineage>
</organism>
<dbReference type="EMBL" id="JARKHS020028620">
    <property type="protein sequence ID" value="KAK8764155.1"/>
    <property type="molecule type" value="Genomic_DNA"/>
</dbReference>
<accession>A0AAQ4DNW5</accession>
<dbReference type="InterPro" id="IPR036047">
    <property type="entry name" value="F-box-like_dom_sf"/>
</dbReference>
<dbReference type="Gene3D" id="3.80.10.10">
    <property type="entry name" value="Ribonuclease Inhibitor"/>
    <property type="match status" value="2"/>
</dbReference>
<protein>
    <recommendedName>
        <fullName evidence="2">F-box domain-containing protein</fullName>
    </recommendedName>
</protein>
<evidence type="ECO:0000256" key="1">
    <source>
        <dbReference type="SAM" id="MobiDB-lite"/>
    </source>
</evidence>
<feature type="domain" description="F-box" evidence="2">
    <location>
        <begin position="34"/>
        <end position="85"/>
    </location>
</feature>
<proteinExistence type="predicted"/>
<evidence type="ECO:0000313" key="4">
    <source>
        <dbReference type="Proteomes" id="UP001321473"/>
    </source>
</evidence>
<dbReference type="AlphaFoldDB" id="A0AAQ4DNW5"/>
<feature type="compositionally biased region" description="Basic residues" evidence="1">
    <location>
        <begin position="1"/>
        <end position="13"/>
    </location>
</feature>
<reference evidence="3 4" key="1">
    <citation type="journal article" date="2023" name="Arcadia Sci">
        <title>De novo assembly of a long-read Amblyomma americanum tick genome.</title>
        <authorList>
            <person name="Chou S."/>
            <person name="Poskanzer K.E."/>
            <person name="Rollins M."/>
            <person name="Thuy-Boun P.S."/>
        </authorList>
    </citation>
    <scope>NUCLEOTIDE SEQUENCE [LARGE SCALE GENOMIC DNA]</scope>
    <source>
        <strain evidence="3">F_SG_1</strain>
        <tissue evidence="3">Salivary glands</tissue>
    </source>
</reference>
<dbReference type="InterPro" id="IPR001810">
    <property type="entry name" value="F-box_dom"/>
</dbReference>
<dbReference type="PROSITE" id="PS50181">
    <property type="entry name" value="FBOX"/>
    <property type="match status" value="1"/>
</dbReference>
<comment type="caution">
    <text evidence="3">The sequence shown here is derived from an EMBL/GenBank/DDBJ whole genome shotgun (WGS) entry which is preliminary data.</text>
</comment>
<dbReference type="GO" id="GO:0031146">
    <property type="term" value="P:SCF-dependent proteasomal ubiquitin-dependent protein catabolic process"/>
    <property type="evidence" value="ECO:0007669"/>
    <property type="project" value="InterPro"/>
</dbReference>
<dbReference type="SUPFAM" id="SSF81383">
    <property type="entry name" value="F-box domain"/>
    <property type="match status" value="1"/>
</dbReference>
<evidence type="ECO:0000313" key="3">
    <source>
        <dbReference type="EMBL" id="KAK8764155.1"/>
    </source>
</evidence>
<evidence type="ECO:0000259" key="2">
    <source>
        <dbReference type="PROSITE" id="PS50181"/>
    </source>
</evidence>
<name>A0AAQ4DNW5_AMBAM</name>
<dbReference type="InterPro" id="IPR032675">
    <property type="entry name" value="LRR_dom_sf"/>
</dbReference>
<keyword evidence="4" id="KW-1185">Reference proteome</keyword>
<dbReference type="Pfam" id="PF19729">
    <property type="entry name" value="LRR_FBXL18"/>
    <property type="match status" value="1"/>
</dbReference>